<proteinExistence type="predicted"/>
<dbReference type="Gene3D" id="3.90.1210.10">
    <property type="entry name" value="Antifreeze-like/N-acetylneuraminic acid synthase C-terminal domain"/>
    <property type="match status" value="1"/>
</dbReference>
<dbReference type="SUPFAM" id="SSF51269">
    <property type="entry name" value="AFP III-like domain"/>
    <property type="match status" value="1"/>
</dbReference>
<dbReference type="Pfam" id="PF03102">
    <property type="entry name" value="NeuB"/>
    <property type="match status" value="1"/>
</dbReference>
<dbReference type="PANTHER" id="PTHR42966:SF1">
    <property type="entry name" value="SIALIC ACID SYNTHASE"/>
    <property type="match status" value="1"/>
</dbReference>
<evidence type="ECO:0000313" key="2">
    <source>
        <dbReference type="EMBL" id="KKS00022.1"/>
    </source>
</evidence>
<gene>
    <name evidence="2" type="ORF">UU49_C0001G0022</name>
</gene>
<dbReference type="InterPro" id="IPR013974">
    <property type="entry name" value="SAF"/>
</dbReference>
<protein>
    <submittedName>
        <fullName evidence="2">N-acetylneuraminate synthase</fullName>
    </submittedName>
</protein>
<dbReference type="AlphaFoldDB" id="A0A0G0VK71"/>
<dbReference type="EMBL" id="LCAV01000001">
    <property type="protein sequence ID" value="KKS00022.1"/>
    <property type="molecule type" value="Genomic_DNA"/>
</dbReference>
<dbReference type="STRING" id="1619048.UU49_C0001G0022"/>
<dbReference type="GO" id="GO:0016051">
    <property type="term" value="P:carbohydrate biosynthetic process"/>
    <property type="evidence" value="ECO:0007669"/>
    <property type="project" value="InterPro"/>
</dbReference>
<dbReference type="InterPro" id="IPR057736">
    <property type="entry name" value="SAF_PseI/NeuA/NeuB"/>
</dbReference>
<sequence>MTIKKIKIGNKFIGQNQPVFIIAEAGVNHNGRLDLALKLVDAAAAAHADAVKFQTFKAWQLVTKDGEMAEYQKKNIGKTESQPEMLKKLELREEFYKPILDRCKEKKIIFLSTPHGGFESVDFLHKLGLPAFKFGSGDLTNLPVLEYAAKFKKPMILGTGMATMKEVKEAVEVIKKAGNDKIIMLHCTTNYPCLLDEVNLSAMVTMINKLDVLVGYSDHTLGVDVPIMAATLGACILEKHFTLDKNMTGPDHVASAEPAEIKKIVDSVRNVKIILGGEVKKPNKSELPLIKIARKSVVAIRNIEKGEKFTKENLGIKRPGDGLPPKFFNLVVGKKARKNLLSGATIKTNDYK</sequence>
<dbReference type="Pfam" id="PF08666">
    <property type="entry name" value="SAF"/>
    <property type="match status" value="1"/>
</dbReference>
<dbReference type="InterPro" id="IPR013785">
    <property type="entry name" value="Aldolase_TIM"/>
</dbReference>
<dbReference type="InterPro" id="IPR013132">
    <property type="entry name" value="PseI/NeuA/B-like_N"/>
</dbReference>
<dbReference type="PANTHER" id="PTHR42966">
    <property type="entry name" value="N-ACETYLNEURAMINATE SYNTHASE"/>
    <property type="match status" value="1"/>
</dbReference>
<feature type="domain" description="AFP-like" evidence="1">
    <location>
        <begin position="296"/>
        <end position="352"/>
    </location>
</feature>
<dbReference type="InterPro" id="IPR051690">
    <property type="entry name" value="PseI-like"/>
</dbReference>
<dbReference type="GO" id="GO:0047444">
    <property type="term" value="F:N-acylneuraminate-9-phosphate synthase activity"/>
    <property type="evidence" value="ECO:0007669"/>
    <property type="project" value="TreeGrafter"/>
</dbReference>
<dbReference type="InterPro" id="IPR020007">
    <property type="entry name" value="NeuB/NeuA"/>
</dbReference>
<reference evidence="2 3" key="1">
    <citation type="journal article" date="2015" name="Nature">
        <title>rRNA introns, odd ribosomes, and small enigmatic genomes across a large radiation of phyla.</title>
        <authorList>
            <person name="Brown C.T."/>
            <person name="Hug L.A."/>
            <person name="Thomas B.C."/>
            <person name="Sharon I."/>
            <person name="Castelle C.J."/>
            <person name="Singh A."/>
            <person name="Wilkins M.J."/>
            <person name="Williams K.H."/>
            <person name="Banfield J.F."/>
        </authorList>
    </citation>
    <scope>NUCLEOTIDE SEQUENCE [LARGE SCALE GENOMIC DNA]</scope>
</reference>
<dbReference type="Gene3D" id="3.20.20.70">
    <property type="entry name" value="Aldolase class I"/>
    <property type="match status" value="1"/>
</dbReference>
<dbReference type="Proteomes" id="UP000034108">
    <property type="component" value="Unassembled WGS sequence"/>
</dbReference>
<dbReference type="PATRIC" id="fig|1619048.3.peg.22"/>
<comment type="caution">
    <text evidence="2">The sequence shown here is derived from an EMBL/GenBank/DDBJ whole genome shotgun (WGS) entry which is preliminary data.</text>
</comment>
<accession>A0A0G0VK71</accession>
<evidence type="ECO:0000313" key="3">
    <source>
        <dbReference type="Proteomes" id="UP000034108"/>
    </source>
</evidence>
<dbReference type="NCBIfam" id="TIGR03569">
    <property type="entry name" value="NeuB_NnaB"/>
    <property type="match status" value="1"/>
</dbReference>
<dbReference type="SMART" id="SM00858">
    <property type="entry name" value="SAF"/>
    <property type="match status" value="1"/>
</dbReference>
<dbReference type="CDD" id="cd11615">
    <property type="entry name" value="SAF_NeuB_like"/>
    <property type="match status" value="1"/>
</dbReference>
<dbReference type="SUPFAM" id="SSF51569">
    <property type="entry name" value="Aldolase"/>
    <property type="match status" value="1"/>
</dbReference>
<dbReference type="InterPro" id="IPR036732">
    <property type="entry name" value="AFP_Neu5c_C_sf"/>
</dbReference>
<dbReference type="InterPro" id="IPR006190">
    <property type="entry name" value="SAF_AFP_Neu5Ac"/>
</dbReference>
<dbReference type="PROSITE" id="PS50844">
    <property type="entry name" value="AFP_LIKE"/>
    <property type="match status" value="1"/>
</dbReference>
<organism evidence="2 3">
    <name type="scientific">Candidatus Magasanikbacteria bacterium GW2011_GWC2_41_17</name>
    <dbReference type="NCBI Taxonomy" id="1619048"/>
    <lineage>
        <taxon>Bacteria</taxon>
        <taxon>Candidatus Magasanikiibacteriota</taxon>
    </lineage>
</organism>
<evidence type="ECO:0000259" key="1">
    <source>
        <dbReference type="PROSITE" id="PS50844"/>
    </source>
</evidence>
<name>A0A0G0VK71_9BACT</name>